<evidence type="ECO:0000313" key="2">
    <source>
        <dbReference type="Proteomes" id="UP000077271"/>
    </source>
</evidence>
<proteinExistence type="predicted"/>
<dbReference type="Pfam" id="PF05133">
    <property type="entry name" value="SPP1_portal"/>
    <property type="match status" value="1"/>
</dbReference>
<organism evidence="1 2">
    <name type="scientific">Domibacillus aminovorans</name>
    <dbReference type="NCBI Taxonomy" id="29332"/>
    <lineage>
        <taxon>Bacteria</taxon>
        <taxon>Bacillati</taxon>
        <taxon>Bacillota</taxon>
        <taxon>Bacilli</taxon>
        <taxon>Bacillales</taxon>
        <taxon>Bacillaceae</taxon>
        <taxon>Domibacillus</taxon>
    </lineage>
</organism>
<dbReference type="Proteomes" id="UP000077271">
    <property type="component" value="Unassembled WGS sequence"/>
</dbReference>
<sequence>MLGLYSRYDGDSIPIQSRTIADPDKPNNKIPNDFRGYIVNQVVGYLFGKPVAYQIDKLNYSEADYTKYAAQLSHFHILNGIDDLDSELGKVLGTCGYAARLLYIAKSGGDARVMNLFPWESIFIEHKGNITHSIRYYKVKNAKDEGKTRVEWYDSKNVTFFIENNDGEYVADAEGSFAHLFDDVPMVLFQNNDEEKGDFEKVEPLIDAYDKITSDGVNEVETFANAYMGFSGVEIDKDVIKAMKQSGGIGLGEDGKAFFITKDINDTFVENNKKTLKENIHKFSASVDMADENFSGANQSGESRKWKLIDLENKAGTKSRKFGKGLREQYRVLCTAWNKTMSLDYLDIFWDFKRNLPIDLLYIGEFAGKLKGIHSDRTLMAQIPYIEDVDYEKRLMQEEKEGLVDLDNLDDDE</sequence>
<evidence type="ECO:0008006" key="3">
    <source>
        <dbReference type="Google" id="ProtNLM"/>
    </source>
</evidence>
<evidence type="ECO:0000313" key="1">
    <source>
        <dbReference type="EMBL" id="OAH53306.1"/>
    </source>
</evidence>
<dbReference type="InterPro" id="IPR006428">
    <property type="entry name" value="Portal_SPP1-type"/>
</dbReference>
<dbReference type="NCBIfam" id="TIGR01538">
    <property type="entry name" value="portal_SPP1"/>
    <property type="match status" value="1"/>
</dbReference>
<protein>
    <recommendedName>
        <fullName evidence="3">Portal protein</fullName>
    </recommendedName>
</protein>
<dbReference type="AlphaFoldDB" id="A0A177KK05"/>
<dbReference type="InterPro" id="IPR021145">
    <property type="entry name" value="Portal_protein_SPP1_Gp6-like"/>
</dbReference>
<comment type="caution">
    <text evidence="1">The sequence shown here is derived from an EMBL/GenBank/DDBJ whole genome shotgun (WGS) entry which is preliminary data.</text>
</comment>
<accession>A0A177KK05</accession>
<dbReference type="EMBL" id="LQWZ01000036">
    <property type="protein sequence ID" value="OAH53306.1"/>
    <property type="molecule type" value="Genomic_DNA"/>
</dbReference>
<reference evidence="1 2" key="1">
    <citation type="submission" date="2016-01" db="EMBL/GenBank/DDBJ databases">
        <title>Investigation of taxonomic status of Bacillus aminovorans.</title>
        <authorList>
            <person name="Verma A."/>
            <person name="Pal Y."/>
            <person name="Krishnamurthi S."/>
        </authorList>
    </citation>
    <scope>NUCLEOTIDE SEQUENCE [LARGE SCALE GENOMIC DNA]</scope>
    <source>
        <strain evidence="1 2">DSM 4337</strain>
    </source>
</reference>
<gene>
    <name evidence="1" type="ORF">AWH48_12080</name>
</gene>
<name>A0A177KK05_9BACI</name>